<keyword evidence="2" id="KW-0902">Two-component regulatory system</keyword>
<evidence type="ECO:0000259" key="8">
    <source>
        <dbReference type="PROSITE" id="PS50042"/>
    </source>
</evidence>
<dbReference type="SMART" id="SM00419">
    <property type="entry name" value="HTH_CRP"/>
    <property type="match status" value="1"/>
</dbReference>
<evidence type="ECO:0000256" key="2">
    <source>
        <dbReference type="ARBA" id="ARBA00023012"/>
    </source>
</evidence>
<keyword evidence="3" id="KW-0805">Transcription regulation</keyword>
<dbReference type="RefSeq" id="WP_183478386.1">
    <property type="nucleotide sequence ID" value="NZ_JACIFO010000016.1"/>
</dbReference>
<dbReference type="SMART" id="SM00100">
    <property type="entry name" value="cNMP"/>
    <property type="match status" value="1"/>
</dbReference>
<keyword evidence="5" id="KW-0804">Transcription</keyword>
<dbReference type="PANTHER" id="PTHR48111:SF1">
    <property type="entry name" value="TWO-COMPONENT RESPONSE REGULATOR ORR33"/>
    <property type="match status" value="1"/>
</dbReference>
<dbReference type="GO" id="GO:0005829">
    <property type="term" value="C:cytosol"/>
    <property type="evidence" value="ECO:0007669"/>
    <property type="project" value="TreeGrafter"/>
</dbReference>
<dbReference type="Gene3D" id="2.60.120.10">
    <property type="entry name" value="Jelly Rolls"/>
    <property type="match status" value="1"/>
</dbReference>
<comment type="caution">
    <text evidence="11">The sequence shown here is derived from an EMBL/GenBank/DDBJ whole genome shotgun (WGS) entry which is preliminary data.</text>
</comment>
<evidence type="ECO:0000259" key="10">
    <source>
        <dbReference type="PROSITE" id="PS51063"/>
    </source>
</evidence>
<keyword evidence="1 6" id="KW-0597">Phosphoprotein</keyword>
<dbReference type="CDD" id="cd00038">
    <property type="entry name" value="CAP_ED"/>
    <property type="match status" value="1"/>
</dbReference>
<dbReference type="GO" id="GO:0000156">
    <property type="term" value="F:phosphorelay response regulator activity"/>
    <property type="evidence" value="ECO:0007669"/>
    <property type="project" value="TreeGrafter"/>
</dbReference>
<dbReference type="InterPro" id="IPR036388">
    <property type="entry name" value="WH-like_DNA-bd_sf"/>
</dbReference>
<reference evidence="11 12" key="1">
    <citation type="submission" date="2020-08" db="EMBL/GenBank/DDBJ databases">
        <title>Genomic Encyclopedia of Type Strains, Phase IV (KMG-IV): sequencing the most valuable type-strain genomes for metagenomic binning, comparative biology and taxonomic classification.</title>
        <authorList>
            <person name="Goeker M."/>
        </authorList>
    </citation>
    <scope>NUCLEOTIDE SEQUENCE [LARGE SCALE GENOMIC DNA]</scope>
    <source>
        <strain evidence="11 12">DSM 29568</strain>
    </source>
</reference>
<dbReference type="SUPFAM" id="SSF46785">
    <property type="entry name" value="Winged helix' DNA-binding domain"/>
    <property type="match status" value="1"/>
</dbReference>
<sequence>MKTILLIEDDIALRENTAELIELSGYKVITATNGQEGITEAITHFPDLIICDIMMPKADGYSVLQTLSEMPKTQNIPFIFLSAKTEHKEVRKGMNLGADDYLTKPFDEEDLLHAIESRLAKAILMANHENENNEKILNLHELKIFFDDHGDKISIKKGEKLYQLGEHANYIYLITSGAIKTSHIDENGKELTTKLYCSNDLIGFSSFAAHTTHLENAIAVKNAELTRLPNEEVKQLLKENKQLSLDVIDNLQENLIEVKEQLVQMAYASVRRKTAQTILKFAEVLNKKPSDPIKITRVDLASVAGIAPESLIRTLSSLKKEGLIEIEGRTIKILSLDSLTEIV</sequence>
<dbReference type="GO" id="GO:0000976">
    <property type="term" value="F:transcription cis-regulatory region binding"/>
    <property type="evidence" value="ECO:0007669"/>
    <property type="project" value="TreeGrafter"/>
</dbReference>
<feature type="domain" description="Cyclic nucleotide-binding" evidence="8">
    <location>
        <begin position="124"/>
        <end position="254"/>
    </location>
</feature>
<evidence type="ECO:0000256" key="7">
    <source>
        <dbReference type="SAM" id="Coils"/>
    </source>
</evidence>
<feature type="domain" description="Response regulatory" evidence="9">
    <location>
        <begin position="3"/>
        <end position="119"/>
    </location>
</feature>
<proteinExistence type="predicted"/>
<feature type="domain" description="HTH crp-type" evidence="10">
    <location>
        <begin position="268"/>
        <end position="337"/>
    </location>
</feature>
<dbReference type="SUPFAM" id="SSF51206">
    <property type="entry name" value="cAMP-binding domain-like"/>
    <property type="match status" value="1"/>
</dbReference>
<dbReference type="InterPro" id="IPR018490">
    <property type="entry name" value="cNMP-bd_dom_sf"/>
</dbReference>
<dbReference type="Proteomes" id="UP000553034">
    <property type="component" value="Unassembled WGS sequence"/>
</dbReference>
<gene>
    <name evidence="11" type="ORF">GGR32_002364</name>
</gene>
<name>A0A840EKY0_9FLAO</name>
<evidence type="ECO:0000256" key="5">
    <source>
        <dbReference type="ARBA" id="ARBA00023163"/>
    </source>
</evidence>
<dbReference type="AlphaFoldDB" id="A0A840EKY0"/>
<dbReference type="EMBL" id="JACIFO010000016">
    <property type="protein sequence ID" value="MBB4120052.1"/>
    <property type="molecule type" value="Genomic_DNA"/>
</dbReference>
<evidence type="ECO:0000256" key="6">
    <source>
        <dbReference type="PROSITE-ProRule" id="PRU00169"/>
    </source>
</evidence>
<evidence type="ECO:0000256" key="1">
    <source>
        <dbReference type="ARBA" id="ARBA00022553"/>
    </source>
</evidence>
<feature type="coiled-coil region" evidence="7">
    <location>
        <begin position="234"/>
        <end position="268"/>
    </location>
</feature>
<dbReference type="Pfam" id="PF00027">
    <property type="entry name" value="cNMP_binding"/>
    <property type="match status" value="1"/>
</dbReference>
<dbReference type="InterPro" id="IPR011006">
    <property type="entry name" value="CheY-like_superfamily"/>
</dbReference>
<evidence type="ECO:0000256" key="4">
    <source>
        <dbReference type="ARBA" id="ARBA00023125"/>
    </source>
</evidence>
<evidence type="ECO:0000313" key="12">
    <source>
        <dbReference type="Proteomes" id="UP000553034"/>
    </source>
</evidence>
<dbReference type="Gene3D" id="3.40.50.2300">
    <property type="match status" value="1"/>
</dbReference>
<dbReference type="GO" id="GO:0032993">
    <property type="term" value="C:protein-DNA complex"/>
    <property type="evidence" value="ECO:0007669"/>
    <property type="project" value="TreeGrafter"/>
</dbReference>
<dbReference type="InterPro" id="IPR012318">
    <property type="entry name" value="HTH_CRP"/>
</dbReference>
<dbReference type="GO" id="GO:0006355">
    <property type="term" value="P:regulation of DNA-templated transcription"/>
    <property type="evidence" value="ECO:0007669"/>
    <property type="project" value="InterPro"/>
</dbReference>
<dbReference type="PROSITE" id="PS50110">
    <property type="entry name" value="RESPONSE_REGULATORY"/>
    <property type="match status" value="1"/>
</dbReference>
<dbReference type="InterPro" id="IPR014710">
    <property type="entry name" value="RmlC-like_jellyroll"/>
</dbReference>
<dbReference type="SMART" id="SM00448">
    <property type="entry name" value="REC"/>
    <property type="match status" value="1"/>
</dbReference>
<evidence type="ECO:0000256" key="3">
    <source>
        <dbReference type="ARBA" id="ARBA00023015"/>
    </source>
</evidence>
<protein>
    <submittedName>
        <fullName evidence="11">CheY-like chemotaxis protein</fullName>
    </submittedName>
</protein>
<dbReference type="InterPro" id="IPR001789">
    <property type="entry name" value="Sig_transdc_resp-reg_receiver"/>
</dbReference>
<accession>A0A840EKY0</accession>
<keyword evidence="7" id="KW-0175">Coiled coil</keyword>
<dbReference type="PROSITE" id="PS50042">
    <property type="entry name" value="CNMP_BINDING_3"/>
    <property type="match status" value="1"/>
</dbReference>
<keyword evidence="4" id="KW-0238">DNA-binding</keyword>
<feature type="modified residue" description="4-aspartylphosphate" evidence="6">
    <location>
        <position position="52"/>
    </location>
</feature>
<evidence type="ECO:0000313" key="11">
    <source>
        <dbReference type="EMBL" id="MBB4120052.1"/>
    </source>
</evidence>
<dbReference type="Pfam" id="PF13545">
    <property type="entry name" value="HTH_Crp_2"/>
    <property type="match status" value="1"/>
</dbReference>
<organism evidence="11 12">
    <name type="scientific">Mesonia hippocampi</name>
    <dbReference type="NCBI Taxonomy" id="1628250"/>
    <lineage>
        <taxon>Bacteria</taxon>
        <taxon>Pseudomonadati</taxon>
        <taxon>Bacteroidota</taxon>
        <taxon>Flavobacteriia</taxon>
        <taxon>Flavobacteriales</taxon>
        <taxon>Flavobacteriaceae</taxon>
        <taxon>Mesonia</taxon>
    </lineage>
</organism>
<evidence type="ECO:0000259" key="9">
    <source>
        <dbReference type="PROSITE" id="PS50110"/>
    </source>
</evidence>
<dbReference type="Gene3D" id="1.10.10.10">
    <property type="entry name" value="Winged helix-like DNA-binding domain superfamily/Winged helix DNA-binding domain"/>
    <property type="match status" value="1"/>
</dbReference>
<keyword evidence="12" id="KW-1185">Reference proteome</keyword>
<dbReference type="SUPFAM" id="SSF52172">
    <property type="entry name" value="CheY-like"/>
    <property type="match status" value="1"/>
</dbReference>
<dbReference type="PROSITE" id="PS51063">
    <property type="entry name" value="HTH_CRP_2"/>
    <property type="match status" value="1"/>
</dbReference>
<dbReference type="PANTHER" id="PTHR48111">
    <property type="entry name" value="REGULATOR OF RPOS"/>
    <property type="match status" value="1"/>
</dbReference>
<dbReference type="Pfam" id="PF00072">
    <property type="entry name" value="Response_reg"/>
    <property type="match status" value="1"/>
</dbReference>
<dbReference type="InterPro" id="IPR036390">
    <property type="entry name" value="WH_DNA-bd_sf"/>
</dbReference>
<dbReference type="InterPro" id="IPR039420">
    <property type="entry name" value="WalR-like"/>
</dbReference>
<dbReference type="InterPro" id="IPR000595">
    <property type="entry name" value="cNMP-bd_dom"/>
</dbReference>